<dbReference type="AlphaFoldDB" id="A0A1B0AT14"/>
<dbReference type="EMBL" id="JXJN01003095">
    <property type="status" value="NOT_ANNOTATED_CDS"/>
    <property type="molecule type" value="Genomic_DNA"/>
</dbReference>
<accession>A0A1B0AT14</accession>
<evidence type="ECO:0000256" key="5">
    <source>
        <dbReference type="PROSITE-ProRule" id="PRU00042"/>
    </source>
</evidence>
<evidence type="ECO:0000256" key="4">
    <source>
        <dbReference type="ARBA" id="ARBA00022833"/>
    </source>
</evidence>
<organism evidence="8 9">
    <name type="scientific">Glossina palpalis gambiensis</name>
    <dbReference type="NCBI Taxonomy" id="67801"/>
    <lineage>
        <taxon>Eukaryota</taxon>
        <taxon>Metazoa</taxon>
        <taxon>Ecdysozoa</taxon>
        <taxon>Arthropoda</taxon>
        <taxon>Hexapoda</taxon>
        <taxon>Insecta</taxon>
        <taxon>Pterygota</taxon>
        <taxon>Neoptera</taxon>
        <taxon>Endopterygota</taxon>
        <taxon>Diptera</taxon>
        <taxon>Brachycera</taxon>
        <taxon>Muscomorpha</taxon>
        <taxon>Hippoboscoidea</taxon>
        <taxon>Glossinidae</taxon>
        <taxon>Glossina</taxon>
    </lineage>
</organism>
<dbReference type="SUPFAM" id="SSF57667">
    <property type="entry name" value="beta-beta-alpha zinc fingers"/>
    <property type="match status" value="1"/>
</dbReference>
<dbReference type="VEuPathDB" id="VectorBase:GPPI007558"/>
<feature type="compositionally biased region" description="Low complexity" evidence="6">
    <location>
        <begin position="43"/>
        <end position="57"/>
    </location>
</feature>
<dbReference type="PANTHER" id="PTHR24379">
    <property type="entry name" value="KRAB AND ZINC FINGER DOMAIN-CONTAINING"/>
    <property type="match status" value="1"/>
</dbReference>
<feature type="region of interest" description="Disordered" evidence="6">
    <location>
        <begin position="37"/>
        <end position="57"/>
    </location>
</feature>
<dbReference type="STRING" id="67801.A0A1B0AT14"/>
<dbReference type="EnsemblMetazoa" id="GPPI007558-RA">
    <property type="protein sequence ID" value="GPPI007558-PA"/>
    <property type="gene ID" value="GPPI007558"/>
</dbReference>
<name>A0A1B0AT14_9MUSC</name>
<keyword evidence="3 5" id="KW-0863">Zinc-finger</keyword>
<keyword evidence="2" id="KW-0677">Repeat</keyword>
<evidence type="ECO:0000256" key="1">
    <source>
        <dbReference type="ARBA" id="ARBA00022723"/>
    </source>
</evidence>
<dbReference type="PANTHER" id="PTHR24379:SF121">
    <property type="entry name" value="C2H2-TYPE DOMAIN-CONTAINING PROTEIN"/>
    <property type="match status" value="1"/>
</dbReference>
<dbReference type="GO" id="GO:0008270">
    <property type="term" value="F:zinc ion binding"/>
    <property type="evidence" value="ECO:0007669"/>
    <property type="project" value="UniProtKB-KW"/>
</dbReference>
<dbReference type="Gene3D" id="3.30.160.60">
    <property type="entry name" value="Classic Zinc Finger"/>
    <property type="match status" value="1"/>
</dbReference>
<dbReference type="InterPro" id="IPR036236">
    <property type="entry name" value="Znf_C2H2_sf"/>
</dbReference>
<evidence type="ECO:0000256" key="6">
    <source>
        <dbReference type="SAM" id="MobiDB-lite"/>
    </source>
</evidence>
<evidence type="ECO:0000259" key="7">
    <source>
        <dbReference type="PROSITE" id="PS50157"/>
    </source>
</evidence>
<keyword evidence="9" id="KW-1185">Reference proteome</keyword>
<keyword evidence="1" id="KW-0479">Metal-binding</keyword>
<feature type="region of interest" description="Disordered" evidence="6">
    <location>
        <begin position="1"/>
        <end position="23"/>
    </location>
</feature>
<dbReference type="Proteomes" id="UP000092460">
    <property type="component" value="Unassembled WGS sequence"/>
</dbReference>
<dbReference type="PROSITE" id="PS00028">
    <property type="entry name" value="ZINC_FINGER_C2H2_1"/>
    <property type="match status" value="3"/>
</dbReference>
<keyword evidence="4" id="KW-0862">Zinc</keyword>
<feature type="compositionally biased region" description="Basic and acidic residues" evidence="6">
    <location>
        <begin position="1"/>
        <end position="17"/>
    </location>
</feature>
<feature type="domain" description="C2H2-type" evidence="7">
    <location>
        <begin position="78"/>
        <end position="105"/>
    </location>
</feature>
<reference evidence="8" key="2">
    <citation type="submission" date="2020-05" db="UniProtKB">
        <authorList>
            <consortium name="EnsemblMetazoa"/>
        </authorList>
    </citation>
    <scope>IDENTIFICATION</scope>
    <source>
        <strain evidence="8">IAEA</strain>
    </source>
</reference>
<feature type="domain" description="C2H2-type" evidence="7">
    <location>
        <begin position="138"/>
        <end position="169"/>
    </location>
</feature>
<sequence length="223" mass="25868">MEESVFEYKKAKRRHEDVDDSDVEVLGDRNNKIVAGEVKATISQSHGSESSDETSNSSCVLLTDSSTQSEETLEIRSFHCKRCSASFSTPKELREHNLGHLPKRHEFGRFLCYKCLAVFDYQVQLNRHFIRHNRFINFECNYCKLKFLTMSGLDDHCEVTKHDRHGERPLIRIDRELSMIEKPEETVPLTRANVKYEVKILNIITNEPSAIMKHAGPKWADRL</sequence>
<dbReference type="PROSITE" id="PS50157">
    <property type="entry name" value="ZINC_FINGER_C2H2_2"/>
    <property type="match status" value="2"/>
</dbReference>
<evidence type="ECO:0000313" key="8">
    <source>
        <dbReference type="EnsemblMetazoa" id="GPPI007558-PA"/>
    </source>
</evidence>
<protein>
    <recommendedName>
        <fullName evidence="7">C2H2-type domain-containing protein</fullName>
    </recommendedName>
</protein>
<dbReference type="InterPro" id="IPR013087">
    <property type="entry name" value="Znf_C2H2_type"/>
</dbReference>
<evidence type="ECO:0000256" key="3">
    <source>
        <dbReference type="ARBA" id="ARBA00022771"/>
    </source>
</evidence>
<evidence type="ECO:0000313" key="9">
    <source>
        <dbReference type="Proteomes" id="UP000092460"/>
    </source>
</evidence>
<reference evidence="9" key="1">
    <citation type="submission" date="2015-01" db="EMBL/GenBank/DDBJ databases">
        <authorList>
            <person name="Aksoy S."/>
            <person name="Warren W."/>
            <person name="Wilson R.K."/>
        </authorList>
    </citation>
    <scope>NUCLEOTIDE SEQUENCE [LARGE SCALE GENOMIC DNA]</scope>
    <source>
        <strain evidence="9">IAEA</strain>
    </source>
</reference>
<proteinExistence type="predicted"/>
<dbReference type="SMART" id="SM00355">
    <property type="entry name" value="ZnF_C2H2"/>
    <property type="match status" value="3"/>
</dbReference>
<evidence type="ECO:0000256" key="2">
    <source>
        <dbReference type="ARBA" id="ARBA00022737"/>
    </source>
</evidence>